<comment type="caution">
    <text evidence="1">The sequence shown here is derived from an EMBL/GenBank/DDBJ whole genome shotgun (WGS) entry which is preliminary data.</text>
</comment>
<keyword evidence="2" id="KW-1185">Reference proteome</keyword>
<dbReference type="RefSeq" id="WP_189500008.1">
    <property type="nucleotide sequence ID" value="NZ_BLLN01000003.1"/>
</dbReference>
<evidence type="ECO:0000313" key="1">
    <source>
        <dbReference type="EMBL" id="GFH71649.1"/>
    </source>
</evidence>
<organism evidence="1 2">
    <name type="scientific">Streptomyces diastaticus subsp. diastaticus</name>
    <dbReference type="NCBI Taxonomy" id="68040"/>
    <lineage>
        <taxon>Bacteria</taxon>
        <taxon>Bacillati</taxon>
        <taxon>Actinomycetota</taxon>
        <taxon>Actinomycetes</taxon>
        <taxon>Kitasatosporales</taxon>
        <taxon>Streptomycetaceae</taxon>
        <taxon>Streptomyces</taxon>
        <taxon>Streptomyces diastaticus group</taxon>
    </lineage>
</organism>
<evidence type="ECO:0000313" key="2">
    <source>
        <dbReference type="Proteomes" id="UP000472710"/>
    </source>
</evidence>
<accession>A0ABQ1CNC3</accession>
<proteinExistence type="predicted"/>
<gene>
    <name evidence="1" type="ORF">Sdia_24170</name>
</gene>
<reference evidence="1 2" key="1">
    <citation type="submission" date="2020-02" db="EMBL/GenBank/DDBJ databases">
        <title>Whole genome shotgun sequence of Streptomyces diastaticus subsp. diastaticus NBRC 13412.</title>
        <authorList>
            <person name="Ichikawa N."/>
            <person name="Komaki H."/>
            <person name="Tamura T."/>
        </authorList>
    </citation>
    <scope>NUCLEOTIDE SEQUENCE [LARGE SCALE GENOMIC DNA]</scope>
    <source>
        <strain evidence="1 2">NBRC 13412</strain>
    </source>
</reference>
<dbReference type="EMBL" id="BLLN01000003">
    <property type="protein sequence ID" value="GFH71649.1"/>
    <property type="molecule type" value="Genomic_DNA"/>
</dbReference>
<protein>
    <recommendedName>
        <fullName evidence="3">CBS domain-containing protein</fullName>
    </recommendedName>
</protein>
<name>A0ABQ1CNC3_STRDI</name>
<sequence>MTASIPTRLERLERDRCPGCEDPRPLPDHQACLDQPMPNRAEGRAIVFARTEQLLAAVWPRAIGGDARAAATAVRLLDQQARVLLPTHDRDSDRSGIVPLEELLRLADTDDEADA</sequence>
<dbReference type="Proteomes" id="UP000472710">
    <property type="component" value="Unassembled WGS sequence"/>
</dbReference>
<evidence type="ECO:0008006" key="3">
    <source>
        <dbReference type="Google" id="ProtNLM"/>
    </source>
</evidence>
<dbReference type="GeneID" id="95069728"/>